<feature type="transmembrane region" description="Helical" evidence="3">
    <location>
        <begin position="28"/>
        <end position="46"/>
    </location>
</feature>
<dbReference type="Gene3D" id="1.10.1760.20">
    <property type="match status" value="1"/>
</dbReference>
<dbReference type="GO" id="GO:0015225">
    <property type="term" value="F:biotin transmembrane transporter activity"/>
    <property type="evidence" value="ECO:0007669"/>
    <property type="project" value="UniProtKB-UniRule"/>
</dbReference>
<feature type="transmembrane region" description="Helical" evidence="3">
    <location>
        <begin position="111"/>
        <end position="137"/>
    </location>
</feature>
<keyword evidence="3" id="KW-0812">Transmembrane</keyword>
<evidence type="ECO:0000256" key="1">
    <source>
        <dbReference type="ARBA" id="ARBA00010692"/>
    </source>
</evidence>
<name>A0A0B7MJ26_9FIRM</name>
<feature type="transmembrane region" description="Helical" evidence="3">
    <location>
        <begin position="143"/>
        <end position="166"/>
    </location>
</feature>
<keyword evidence="2" id="KW-1003">Cell membrane</keyword>
<reference evidence="5" key="1">
    <citation type="submission" date="2015-01" db="EMBL/GenBank/DDBJ databases">
        <authorList>
            <person name="Manzoor Shahid"/>
            <person name="Zubair Saima"/>
        </authorList>
    </citation>
    <scope>NUCLEOTIDE SEQUENCE [LARGE SCALE GENOMIC DNA]</scope>
    <source>
        <strain evidence="5">Sp3</strain>
    </source>
</reference>
<keyword evidence="5" id="KW-1185">Reference proteome</keyword>
<proteinExistence type="inferred from homology"/>
<dbReference type="GO" id="GO:0005886">
    <property type="term" value="C:plasma membrane"/>
    <property type="evidence" value="ECO:0007669"/>
    <property type="project" value="UniProtKB-SubCell"/>
</dbReference>
<keyword evidence="2" id="KW-0813">Transport</keyword>
<accession>A0A0B7MJ26</accession>
<dbReference type="Pfam" id="PF02632">
    <property type="entry name" value="BioY"/>
    <property type="match status" value="1"/>
</dbReference>
<dbReference type="PANTHER" id="PTHR34295:SF1">
    <property type="entry name" value="BIOTIN TRANSPORTER BIOY"/>
    <property type="match status" value="1"/>
</dbReference>
<evidence type="ECO:0000313" key="4">
    <source>
        <dbReference type="EMBL" id="CEO87976.1"/>
    </source>
</evidence>
<sequence length="175" mass="18177">MKLVMALVGAAFIGLAAQIKIPLPWTPVPITGQTFAVLLAGVLWGAQGGALTTTVYLLLGGIGIPWFAGAAGGAAYFAGPTAGYLIGFIPAAYCTGLLYNRFAWARQLPGLVLVMTCANFIFIHGTGMIWLGCITGIHDIAKLLALGTLPFISGDLVKIAVAAAVARSFRSRINQ</sequence>
<organism evidence="4 5">
    <name type="scientific">Syntrophaceticus schinkii</name>
    <dbReference type="NCBI Taxonomy" id="499207"/>
    <lineage>
        <taxon>Bacteria</taxon>
        <taxon>Bacillati</taxon>
        <taxon>Bacillota</taxon>
        <taxon>Clostridia</taxon>
        <taxon>Thermoanaerobacterales</taxon>
        <taxon>Thermoanaerobacterales Family III. Incertae Sedis</taxon>
        <taxon>Syntrophaceticus</taxon>
    </lineage>
</organism>
<dbReference type="PIRSF" id="PIRSF016661">
    <property type="entry name" value="BioY"/>
    <property type="match status" value="1"/>
</dbReference>
<keyword evidence="2 3" id="KW-0472">Membrane</keyword>
<feature type="transmembrane region" description="Helical" evidence="3">
    <location>
        <begin position="55"/>
        <end position="76"/>
    </location>
</feature>
<comment type="subcellular location">
    <subcellularLocation>
        <location evidence="2">Cell membrane</location>
        <topology evidence="2">Multi-pass membrane protein</topology>
    </subcellularLocation>
</comment>
<keyword evidence="3" id="KW-1133">Transmembrane helix</keyword>
<evidence type="ECO:0000256" key="3">
    <source>
        <dbReference type="SAM" id="Phobius"/>
    </source>
</evidence>
<feature type="transmembrane region" description="Helical" evidence="3">
    <location>
        <begin position="82"/>
        <end position="99"/>
    </location>
</feature>
<comment type="similarity">
    <text evidence="1 2">Belongs to the BioY family.</text>
</comment>
<dbReference type="Proteomes" id="UP000046155">
    <property type="component" value="Unassembled WGS sequence"/>
</dbReference>
<dbReference type="AlphaFoldDB" id="A0A0B7MJ26"/>
<dbReference type="InterPro" id="IPR003784">
    <property type="entry name" value="BioY"/>
</dbReference>
<dbReference type="EMBL" id="CDRZ01000044">
    <property type="protein sequence ID" value="CEO87976.1"/>
    <property type="molecule type" value="Genomic_DNA"/>
</dbReference>
<evidence type="ECO:0000256" key="2">
    <source>
        <dbReference type="PIRNR" id="PIRNR016661"/>
    </source>
</evidence>
<dbReference type="PANTHER" id="PTHR34295">
    <property type="entry name" value="BIOTIN TRANSPORTER BIOY"/>
    <property type="match status" value="1"/>
</dbReference>
<protein>
    <recommendedName>
        <fullName evidence="2">Biotin transporter</fullName>
    </recommendedName>
</protein>
<dbReference type="RefSeq" id="WP_232294195.1">
    <property type="nucleotide sequence ID" value="NZ_CDRZ01000044.1"/>
</dbReference>
<gene>
    <name evidence="4" type="ORF">SSCH_1380004</name>
</gene>
<evidence type="ECO:0000313" key="5">
    <source>
        <dbReference type="Proteomes" id="UP000046155"/>
    </source>
</evidence>